<reference evidence="12 13" key="1">
    <citation type="submission" date="2020-10" db="EMBL/GenBank/DDBJ databases">
        <title>Blautia liquoris sp.nov., isolated from the mud in a fermentation cellar used for the production of Chinese strong-flavoured liquor.</title>
        <authorList>
            <person name="Lu L."/>
        </authorList>
    </citation>
    <scope>NUCLEOTIDE SEQUENCE [LARGE SCALE GENOMIC DNA]</scope>
    <source>
        <strain evidence="12 13">LZLJ-3</strain>
    </source>
</reference>
<evidence type="ECO:0000256" key="6">
    <source>
        <dbReference type="ARBA" id="ARBA00023163"/>
    </source>
</evidence>
<dbReference type="Gene3D" id="6.10.250.690">
    <property type="match status" value="1"/>
</dbReference>
<evidence type="ECO:0000256" key="5">
    <source>
        <dbReference type="ARBA" id="ARBA00023125"/>
    </source>
</evidence>
<feature type="domain" description="OmpR/PhoB-type" evidence="11">
    <location>
        <begin position="134"/>
        <end position="230"/>
    </location>
</feature>
<dbReference type="Proteomes" id="UP000593601">
    <property type="component" value="Chromosome"/>
</dbReference>
<evidence type="ECO:0000256" key="8">
    <source>
        <dbReference type="PROSITE-ProRule" id="PRU00169"/>
    </source>
</evidence>
<dbReference type="InterPro" id="IPR001789">
    <property type="entry name" value="Sig_transdc_resp-reg_receiver"/>
</dbReference>
<dbReference type="AlphaFoldDB" id="A0A7M2RH63"/>
<proteinExistence type="predicted"/>
<feature type="domain" description="Response regulatory" evidence="10">
    <location>
        <begin position="8"/>
        <end position="124"/>
    </location>
</feature>
<dbReference type="PANTHER" id="PTHR48111:SF1">
    <property type="entry name" value="TWO-COMPONENT RESPONSE REGULATOR ORR33"/>
    <property type="match status" value="1"/>
</dbReference>
<dbReference type="GO" id="GO:0000976">
    <property type="term" value="F:transcription cis-regulatory region binding"/>
    <property type="evidence" value="ECO:0007669"/>
    <property type="project" value="TreeGrafter"/>
</dbReference>
<dbReference type="InterPro" id="IPR039420">
    <property type="entry name" value="WalR-like"/>
</dbReference>
<evidence type="ECO:0000256" key="9">
    <source>
        <dbReference type="PROSITE-ProRule" id="PRU01091"/>
    </source>
</evidence>
<dbReference type="InterPro" id="IPR011006">
    <property type="entry name" value="CheY-like_superfamily"/>
</dbReference>
<dbReference type="SUPFAM" id="SSF46894">
    <property type="entry name" value="C-terminal effector domain of the bipartite response regulators"/>
    <property type="match status" value="1"/>
</dbReference>
<dbReference type="FunFam" id="1.10.10.10:FF:000018">
    <property type="entry name" value="DNA-binding response regulator ResD"/>
    <property type="match status" value="1"/>
</dbReference>
<dbReference type="SMART" id="SM00862">
    <property type="entry name" value="Trans_reg_C"/>
    <property type="match status" value="1"/>
</dbReference>
<dbReference type="RefSeq" id="WP_193735899.1">
    <property type="nucleotide sequence ID" value="NZ_CP063304.1"/>
</dbReference>
<sequence>MKDIAKTKVYCVEDDRNIRELIIYTLESGGYQVKGFSSSEGFWQSLKEELPDLILLDLMLPGEDGMKILERLKRSGRTKSLPVILVTAKGAEYDKVKGLDCGADDYITKPFGMMEFIARVKAVLRRSGYENRQADTLIIKGLKLQVSSHQVTVEGEKVELTLKEFELLKYLMDNSGIVLTRDQILTGIWGYDYSGETRTVDVHIRSLRQKLGSCGDLIETVRGVGYRIGE</sequence>
<dbReference type="GO" id="GO:0000156">
    <property type="term" value="F:phosphorelay response regulator activity"/>
    <property type="evidence" value="ECO:0007669"/>
    <property type="project" value="TreeGrafter"/>
</dbReference>
<dbReference type="EMBL" id="CP063304">
    <property type="protein sequence ID" value="QOV19579.1"/>
    <property type="molecule type" value="Genomic_DNA"/>
</dbReference>
<keyword evidence="13" id="KW-1185">Reference proteome</keyword>
<evidence type="ECO:0000256" key="7">
    <source>
        <dbReference type="ARBA" id="ARBA00024867"/>
    </source>
</evidence>
<gene>
    <name evidence="12" type="ORF">INP51_00930</name>
</gene>
<organism evidence="12 13">
    <name type="scientific">Blautia liquoris</name>
    <dbReference type="NCBI Taxonomy" id="2779518"/>
    <lineage>
        <taxon>Bacteria</taxon>
        <taxon>Bacillati</taxon>
        <taxon>Bacillota</taxon>
        <taxon>Clostridia</taxon>
        <taxon>Lachnospirales</taxon>
        <taxon>Lachnospiraceae</taxon>
        <taxon>Blautia</taxon>
    </lineage>
</organism>
<keyword evidence="4" id="KW-0805">Transcription regulation</keyword>
<keyword evidence="6" id="KW-0804">Transcription</keyword>
<evidence type="ECO:0000259" key="11">
    <source>
        <dbReference type="PROSITE" id="PS51755"/>
    </source>
</evidence>
<keyword evidence="3" id="KW-0902">Two-component regulatory system</keyword>
<dbReference type="CDD" id="cd00383">
    <property type="entry name" value="trans_reg_C"/>
    <property type="match status" value="1"/>
</dbReference>
<dbReference type="Gene3D" id="1.10.10.10">
    <property type="entry name" value="Winged helix-like DNA-binding domain superfamily/Winged helix DNA-binding domain"/>
    <property type="match status" value="1"/>
</dbReference>
<dbReference type="PROSITE" id="PS50110">
    <property type="entry name" value="RESPONSE_REGULATORY"/>
    <property type="match status" value="1"/>
</dbReference>
<dbReference type="KEGG" id="bliq:INP51_00930"/>
<dbReference type="Gene3D" id="3.40.50.2300">
    <property type="match status" value="1"/>
</dbReference>
<keyword evidence="5 9" id="KW-0238">DNA-binding</keyword>
<feature type="modified residue" description="4-aspartylphosphate" evidence="8">
    <location>
        <position position="57"/>
    </location>
</feature>
<evidence type="ECO:0000256" key="4">
    <source>
        <dbReference type="ARBA" id="ARBA00023015"/>
    </source>
</evidence>
<dbReference type="InterPro" id="IPR001867">
    <property type="entry name" value="OmpR/PhoB-type_DNA-bd"/>
</dbReference>
<dbReference type="PANTHER" id="PTHR48111">
    <property type="entry name" value="REGULATOR OF RPOS"/>
    <property type="match status" value="1"/>
</dbReference>
<dbReference type="InterPro" id="IPR016032">
    <property type="entry name" value="Sig_transdc_resp-reg_C-effctor"/>
</dbReference>
<dbReference type="SMART" id="SM00448">
    <property type="entry name" value="REC"/>
    <property type="match status" value="1"/>
</dbReference>
<dbReference type="PROSITE" id="PS51755">
    <property type="entry name" value="OMPR_PHOB"/>
    <property type="match status" value="1"/>
</dbReference>
<dbReference type="Pfam" id="PF00072">
    <property type="entry name" value="Response_reg"/>
    <property type="match status" value="1"/>
</dbReference>
<dbReference type="GO" id="GO:0005829">
    <property type="term" value="C:cytosol"/>
    <property type="evidence" value="ECO:0007669"/>
    <property type="project" value="TreeGrafter"/>
</dbReference>
<dbReference type="Pfam" id="PF00486">
    <property type="entry name" value="Trans_reg_C"/>
    <property type="match status" value="1"/>
</dbReference>
<feature type="DNA-binding region" description="OmpR/PhoB-type" evidence="9">
    <location>
        <begin position="134"/>
        <end position="230"/>
    </location>
</feature>
<evidence type="ECO:0000256" key="3">
    <source>
        <dbReference type="ARBA" id="ARBA00023012"/>
    </source>
</evidence>
<dbReference type="GO" id="GO:0006355">
    <property type="term" value="P:regulation of DNA-templated transcription"/>
    <property type="evidence" value="ECO:0007669"/>
    <property type="project" value="InterPro"/>
</dbReference>
<name>A0A7M2RH63_9FIRM</name>
<accession>A0A7M2RH63</accession>
<evidence type="ECO:0000259" key="10">
    <source>
        <dbReference type="PROSITE" id="PS50110"/>
    </source>
</evidence>
<evidence type="ECO:0000313" key="13">
    <source>
        <dbReference type="Proteomes" id="UP000593601"/>
    </source>
</evidence>
<comment type="function">
    <text evidence="7">May play the central regulatory role in sporulation. It may be an element of the effector pathway responsible for the activation of sporulation genes in response to nutritional stress. Spo0A may act in concert with spo0H (a sigma factor) to control the expression of some genes that are critical to the sporulation process.</text>
</comment>
<dbReference type="GO" id="GO:0032993">
    <property type="term" value="C:protein-DNA complex"/>
    <property type="evidence" value="ECO:0007669"/>
    <property type="project" value="TreeGrafter"/>
</dbReference>
<dbReference type="SUPFAM" id="SSF52172">
    <property type="entry name" value="CheY-like"/>
    <property type="match status" value="1"/>
</dbReference>
<dbReference type="InterPro" id="IPR036388">
    <property type="entry name" value="WH-like_DNA-bd_sf"/>
</dbReference>
<evidence type="ECO:0000256" key="2">
    <source>
        <dbReference type="ARBA" id="ARBA00022553"/>
    </source>
</evidence>
<protein>
    <recommendedName>
        <fullName evidence="1">Stage 0 sporulation protein A homolog</fullName>
    </recommendedName>
</protein>
<keyword evidence="2 8" id="KW-0597">Phosphoprotein</keyword>
<evidence type="ECO:0000256" key="1">
    <source>
        <dbReference type="ARBA" id="ARBA00018672"/>
    </source>
</evidence>
<evidence type="ECO:0000313" key="12">
    <source>
        <dbReference type="EMBL" id="QOV19579.1"/>
    </source>
</evidence>